<keyword evidence="2" id="KW-1185">Reference proteome</keyword>
<dbReference type="EMBL" id="AP022572">
    <property type="protein sequence ID" value="BBX55816.1"/>
    <property type="molecule type" value="Genomic_DNA"/>
</dbReference>
<reference evidence="1 2" key="1">
    <citation type="journal article" date="2019" name="Emerg. Microbes Infect.">
        <title>Comprehensive subspecies identification of 175 nontuberculous mycobacteria species based on 7547 genomic profiles.</title>
        <authorList>
            <person name="Matsumoto Y."/>
            <person name="Kinjo T."/>
            <person name="Motooka D."/>
            <person name="Nabeya D."/>
            <person name="Jung N."/>
            <person name="Uechi K."/>
            <person name="Horii T."/>
            <person name="Iida T."/>
            <person name="Fujita J."/>
            <person name="Nakamura S."/>
        </authorList>
    </citation>
    <scope>NUCLEOTIDE SEQUENCE [LARGE SCALE GENOMIC DNA]</scope>
    <source>
        <strain evidence="1 2">JCM 12657</strain>
    </source>
</reference>
<dbReference type="KEGG" id="msho:MSHO_11610"/>
<dbReference type="AlphaFoldDB" id="A0A7I7L6Y6"/>
<sequence length="178" mass="19267">MTDQPGYDAHNYLAGLGFSGPATGETESAIDALLSYAPTQPEDPGSDMSAILGVIEEDKNDECELFTVTNPKGSVSVSAVMGGDIYRVELSDKVDNMSEPRLAEEIFVLADLARQKARAAQHAFMLQGMNEVNDAEQRAVLREIVEKTMNLPTPEQAASAEEEVFATRYKNDFTATTG</sequence>
<accession>A0A7I7L6Y6</accession>
<proteinExistence type="predicted"/>
<gene>
    <name evidence="1" type="ORF">MSHO_11610</name>
</gene>
<evidence type="ECO:0000313" key="2">
    <source>
        <dbReference type="Proteomes" id="UP000467164"/>
    </source>
</evidence>
<dbReference type="Proteomes" id="UP000467164">
    <property type="component" value="Chromosome"/>
</dbReference>
<evidence type="ECO:0000313" key="1">
    <source>
        <dbReference type="EMBL" id="BBX55816.1"/>
    </source>
</evidence>
<name>A0A7I7L6Y6_9MYCO</name>
<dbReference type="RefSeq" id="WP_198966792.1">
    <property type="nucleotide sequence ID" value="NZ_AP022572.1"/>
</dbReference>
<protein>
    <submittedName>
        <fullName evidence="1">ESX-1 secretion-associated protein EspH</fullName>
    </submittedName>
</protein>
<organism evidence="1 2">
    <name type="scientific">Mycobacterium shottsii</name>
    <dbReference type="NCBI Taxonomy" id="133549"/>
    <lineage>
        <taxon>Bacteria</taxon>
        <taxon>Bacillati</taxon>
        <taxon>Actinomycetota</taxon>
        <taxon>Actinomycetes</taxon>
        <taxon>Mycobacteriales</taxon>
        <taxon>Mycobacteriaceae</taxon>
        <taxon>Mycobacterium</taxon>
        <taxon>Mycobacterium ulcerans group</taxon>
    </lineage>
</organism>